<gene>
    <name evidence="2" type="ORF">PYK22_02874</name>
</gene>
<reference evidence="2 3" key="1">
    <citation type="submission" date="2013-12" db="EMBL/GenBank/DDBJ databases">
        <authorList>
            <person name="Stott M."/>
        </authorList>
    </citation>
    <scope>NUCLEOTIDE SEQUENCE [LARGE SCALE GENOMIC DNA]</scope>
    <source>
        <strain evidence="2 3">K22</strain>
    </source>
</reference>
<sequence precursor="true">MNSRVVTSMKPFINLLCAASLFWSVAARAQTTQATSKTQGRTEQGRAETFDLAEYGVVIEPDARLIAMMVALEAAGFDPEPGAPSAFRAAVRRDLVNLDAELRARLRGFYERHKLPAPATPAEQAARYVSLALALGGPPDFEAPAKTDDLPAEVVELLDFAPLLRQFYRRSGLEENLPNYLRTYRVAAERLRAPTAEMVRLVLSYLHTRPVTEVIERVPETDQSMQNKGKKAGPAFTTRVRRRTFHVIPDLLAAPETINFRIIGDDYYAIIPYNINPLLSELRRAYLQYVLDPLIVRFGRDIAARREAIKQIIDSRPNAKESKAPDLFFAVARSLVIAADARIDEMIKLFALQQEMSARYKRASTPAEQQRIREEADKLRAAIADETTAQLAEAYERGAVLDFYFAEKLRDLEGSGFDIANFFSDMIASFDATREMRRPAEYRAARERVASRRVETARASEVAEDARRASLIKDLAEVDELLRLRNYVAAEARLKEMLKEHPSEPRIYFALAQAASLAAEDTTDDEALAERLNRALANYRASIEHASPERDGALLSRAHTAMGRILAFFERDDEALREFDAAIKVGQVVGGAYQEALTAKANLLAKKRGTTPQR</sequence>
<dbReference type="STRING" id="454194.PYK22_02874"/>
<dbReference type="InterPro" id="IPR011990">
    <property type="entry name" value="TPR-like_helical_dom_sf"/>
</dbReference>
<reference evidence="2 3" key="2">
    <citation type="submission" date="2015-01" db="EMBL/GenBank/DDBJ databases">
        <title>Complete genome sequence of Pyrinomonas methylaliphatogenes type strain K22T.</title>
        <authorList>
            <person name="Lee K.C.Y."/>
            <person name="Power J.F."/>
            <person name="Dunfield P.F."/>
            <person name="Morgan X.C."/>
            <person name="Huttenhower C."/>
            <person name="Stott M.B."/>
        </authorList>
    </citation>
    <scope>NUCLEOTIDE SEQUENCE [LARGE SCALE GENOMIC DNA]</scope>
    <source>
        <strain evidence="2 3">K22</strain>
    </source>
</reference>
<feature type="chain" id="PRO_5002110995" description="Tetratricopeptide repeat protein" evidence="1">
    <location>
        <begin position="30"/>
        <end position="614"/>
    </location>
</feature>
<dbReference type="RefSeq" id="WP_162199864.1">
    <property type="nucleotide sequence ID" value="NZ_CBXV010000008.1"/>
</dbReference>
<keyword evidence="3" id="KW-1185">Reference proteome</keyword>
<dbReference type="SUPFAM" id="SSF48452">
    <property type="entry name" value="TPR-like"/>
    <property type="match status" value="1"/>
</dbReference>
<dbReference type="AlphaFoldDB" id="A0A0B6X0G9"/>
<dbReference type="Proteomes" id="UP000031518">
    <property type="component" value="Unassembled WGS sequence"/>
</dbReference>
<proteinExistence type="predicted"/>
<protein>
    <recommendedName>
        <fullName evidence="4">Tetratricopeptide repeat protein</fullName>
    </recommendedName>
</protein>
<evidence type="ECO:0000256" key="1">
    <source>
        <dbReference type="SAM" id="SignalP"/>
    </source>
</evidence>
<organism evidence="2 3">
    <name type="scientific">Pyrinomonas methylaliphatogenes</name>
    <dbReference type="NCBI Taxonomy" id="454194"/>
    <lineage>
        <taxon>Bacteria</taxon>
        <taxon>Pseudomonadati</taxon>
        <taxon>Acidobacteriota</taxon>
        <taxon>Blastocatellia</taxon>
        <taxon>Blastocatellales</taxon>
        <taxon>Pyrinomonadaceae</taxon>
        <taxon>Pyrinomonas</taxon>
    </lineage>
</organism>
<dbReference type="EMBL" id="CBXV010000008">
    <property type="protein sequence ID" value="CDM66836.1"/>
    <property type="molecule type" value="Genomic_DNA"/>
</dbReference>
<dbReference type="Gene3D" id="1.25.40.10">
    <property type="entry name" value="Tetratricopeptide repeat domain"/>
    <property type="match status" value="1"/>
</dbReference>
<evidence type="ECO:0000313" key="2">
    <source>
        <dbReference type="EMBL" id="CDM66836.1"/>
    </source>
</evidence>
<evidence type="ECO:0008006" key="4">
    <source>
        <dbReference type="Google" id="ProtNLM"/>
    </source>
</evidence>
<accession>A0A0B6X0G9</accession>
<keyword evidence="1" id="KW-0732">Signal</keyword>
<name>A0A0B6X0G9_9BACT</name>
<feature type="signal peptide" evidence="1">
    <location>
        <begin position="1"/>
        <end position="29"/>
    </location>
</feature>
<evidence type="ECO:0000313" key="3">
    <source>
        <dbReference type="Proteomes" id="UP000031518"/>
    </source>
</evidence>